<keyword evidence="4" id="KW-1185">Reference proteome</keyword>
<protein>
    <submittedName>
        <fullName evidence="3">Uncharacterized protein</fullName>
    </submittedName>
</protein>
<sequence>MLPFRHSHRENENNENRHPAMALQRKADRPSMRSNLPYNGSADYYYNNPPSLGFNPPQALQRRPVFSDNKLGMNNRLAAHPNPLWGQPNAHESIQMMSHPPNAYNKVPQYPQPSWTQNTDCTFYVERSPMIIPTSLPNKFKKGNKHYRNVVMIVVLVILVIFGLYIANGMVGDNLPIKKRLVTDYEMKKPVESNPVNPGSNESCENGACDNIIQNKDMYMKATPEIKKEFLKNEMKVMKATAAKVKVVYSLNDDSESTLEVTAD</sequence>
<name>A0ABP1PY58_9HEXA</name>
<evidence type="ECO:0000313" key="4">
    <source>
        <dbReference type="Proteomes" id="UP001642540"/>
    </source>
</evidence>
<proteinExistence type="predicted"/>
<comment type="caution">
    <text evidence="3">The sequence shown here is derived from an EMBL/GenBank/DDBJ whole genome shotgun (WGS) entry which is preliminary data.</text>
</comment>
<gene>
    <name evidence="3" type="ORF">ODALV1_LOCUS5127</name>
</gene>
<keyword evidence="2" id="KW-0812">Transmembrane</keyword>
<reference evidence="3 4" key="1">
    <citation type="submission" date="2024-08" db="EMBL/GenBank/DDBJ databases">
        <authorList>
            <person name="Cucini C."/>
            <person name="Frati F."/>
        </authorList>
    </citation>
    <scope>NUCLEOTIDE SEQUENCE [LARGE SCALE GENOMIC DNA]</scope>
</reference>
<evidence type="ECO:0000313" key="3">
    <source>
        <dbReference type="EMBL" id="CAL8082132.1"/>
    </source>
</evidence>
<organism evidence="3 4">
    <name type="scientific">Orchesella dallaii</name>
    <dbReference type="NCBI Taxonomy" id="48710"/>
    <lineage>
        <taxon>Eukaryota</taxon>
        <taxon>Metazoa</taxon>
        <taxon>Ecdysozoa</taxon>
        <taxon>Arthropoda</taxon>
        <taxon>Hexapoda</taxon>
        <taxon>Collembola</taxon>
        <taxon>Entomobryomorpha</taxon>
        <taxon>Entomobryoidea</taxon>
        <taxon>Orchesellidae</taxon>
        <taxon>Orchesellinae</taxon>
        <taxon>Orchesella</taxon>
    </lineage>
</organism>
<feature type="region of interest" description="Disordered" evidence="1">
    <location>
        <begin position="1"/>
        <end position="36"/>
    </location>
</feature>
<accession>A0ABP1PY58</accession>
<feature type="transmembrane region" description="Helical" evidence="2">
    <location>
        <begin position="149"/>
        <end position="167"/>
    </location>
</feature>
<dbReference type="Proteomes" id="UP001642540">
    <property type="component" value="Unassembled WGS sequence"/>
</dbReference>
<keyword evidence="2" id="KW-0472">Membrane</keyword>
<dbReference type="EMBL" id="CAXLJM020000015">
    <property type="protein sequence ID" value="CAL8082132.1"/>
    <property type="molecule type" value="Genomic_DNA"/>
</dbReference>
<keyword evidence="2" id="KW-1133">Transmembrane helix</keyword>
<feature type="compositionally biased region" description="Basic and acidic residues" evidence="1">
    <location>
        <begin position="9"/>
        <end position="18"/>
    </location>
</feature>
<evidence type="ECO:0000256" key="1">
    <source>
        <dbReference type="SAM" id="MobiDB-lite"/>
    </source>
</evidence>
<evidence type="ECO:0000256" key="2">
    <source>
        <dbReference type="SAM" id="Phobius"/>
    </source>
</evidence>